<reference evidence="2 3" key="1">
    <citation type="submission" date="2018-02" db="EMBL/GenBank/DDBJ databases">
        <authorList>
            <person name="Ng W.L."/>
            <person name="Stoner T.H."/>
            <person name="Russell D.A."/>
            <person name="Garlena R.A."/>
            <person name="Stoner T.H."/>
            <person name="Pope W.H."/>
            <person name="Jacobs-Sera D."/>
            <person name="Hatfull G.F."/>
        </authorList>
    </citation>
    <scope>NUCLEOTIDE SEQUENCE [LARGE SCALE GENOMIC DNA]</scope>
</reference>
<protein>
    <submittedName>
        <fullName evidence="2">Uncharacterized protein</fullName>
    </submittedName>
</protein>
<keyword evidence="1" id="KW-0812">Transmembrane</keyword>
<sequence length="51" mass="5028">MGLINAGVILMVLGAAGFRVALHYPSRAADEACALLVVAGAVAIVLGCMTG</sequence>
<accession>A0A2P1CDQ3</accession>
<feature type="transmembrane region" description="Helical" evidence="1">
    <location>
        <begin position="6"/>
        <end position="25"/>
    </location>
</feature>
<dbReference type="EMBL" id="MG920059">
    <property type="protein sequence ID" value="AVJ49105.1"/>
    <property type="molecule type" value="Genomic_DNA"/>
</dbReference>
<evidence type="ECO:0000313" key="3">
    <source>
        <dbReference type="Proteomes" id="UP000241655"/>
    </source>
</evidence>
<keyword evidence="1" id="KW-1133">Transmembrane helix</keyword>
<name>A0A2P1CDQ3_9CAUD</name>
<dbReference type="Proteomes" id="UP000241655">
    <property type="component" value="Segment"/>
</dbReference>
<keyword evidence="1" id="KW-0472">Membrane</keyword>
<feature type="transmembrane region" description="Helical" evidence="1">
    <location>
        <begin position="32"/>
        <end position="50"/>
    </location>
</feature>
<evidence type="ECO:0000313" key="2">
    <source>
        <dbReference type="EMBL" id="AVJ49105.1"/>
    </source>
</evidence>
<proteinExistence type="predicted"/>
<organism evidence="2 3">
    <name type="scientific">Mycobacterium phage Baloo</name>
    <dbReference type="NCBI Taxonomy" id="2099645"/>
    <lineage>
        <taxon>Viruses</taxon>
        <taxon>Duplodnaviria</taxon>
        <taxon>Heunggongvirae</taxon>
        <taxon>Uroviricota</taxon>
        <taxon>Caudoviricetes</taxon>
        <taxon>Bclasvirinae</taxon>
        <taxon>Pipefishvirus</taxon>
        <taxon>Pipefishvirus athena</taxon>
    </lineage>
</organism>
<gene>
    <name evidence="2" type="primary">101</name>
    <name evidence="2" type="ORF">PBI_BALOO_101</name>
</gene>
<evidence type="ECO:0000256" key="1">
    <source>
        <dbReference type="SAM" id="Phobius"/>
    </source>
</evidence>